<evidence type="ECO:0000256" key="2">
    <source>
        <dbReference type="PROSITE-ProRule" id="PRU00059"/>
    </source>
</evidence>
<feature type="compositionally biased region" description="Polar residues" evidence="3">
    <location>
        <begin position="525"/>
        <end position="538"/>
    </location>
</feature>
<keyword evidence="8" id="KW-1185">Reference proteome</keyword>
<dbReference type="PANTHER" id="PTHR46780">
    <property type="entry name" value="PROTEIN EVA-1"/>
    <property type="match status" value="1"/>
</dbReference>
<evidence type="ECO:0008006" key="9">
    <source>
        <dbReference type="Google" id="ProtNLM"/>
    </source>
</evidence>
<dbReference type="SMART" id="SM00042">
    <property type="entry name" value="CUB"/>
    <property type="match status" value="1"/>
</dbReference>
<sequence length="556" mass="62896">MAVSKQLVIIIAVGLWNNILAIITDSIVLDFRVSLKQLLHTTVIEKETMSYPASQADIHPAIHPANQLTSKPASQLVKHTTKDYCLDQKFEATCPNQGVIMIENALYGRMTFGSCVKRDYGYIGCSVDVTAILANKCSARQSCEVVNFETLFAAYNGCPGDLKSYLQASYYCKQITSPLDTKRCTSGYVEPLPPSTGESGFLSPSERRWGFRQCPWRIRVRPGQRVNLTLHDYSDFGIRESDQPAVCRQYIVISDGDNDRVILACSHEIRSRTVYLSATNDIKVYFKTDPKVDTDVHFLLEFRAEGCQSPVLPANSYIVHEADSTVTIQCNYSLESWKLRCNTGKWQGTVGNCTATRTAQRTEHLVPLAVLVIGFFVLYFRRRKRHRLQKEEARYLAVHDATLNKTSLLTARTKHASLEKWRPSYSPLNKTRTIRTSTKAGEYTHIWQLKHPIPVATPEVPKTHTFRREVMTSAKSSPTMTCARSPILPERHRDRDHPTRDRQAPTFSTFKPGSDPYGIPPFRGQLSQDSGHSTTSSPLYFEIDTQRRKATNHYST</sequence>
<dbReference type="SUPFAM" id="SSF49854">
    <property type="entry name" value="Spermadhesin, CUB domain"/>
    <property type="match status" value="1"/>
</dbReference>
<evidence type="ECO:0000256" key="1">
    <source>
        <dbReference type="ARBA" id="ARBA00023157"/>
    </source>
</evidence>
<dbReference type="PROSITE" id="PS01180">
    <property type="entry name" value="CUB"/>
    <property type="match status" value="1"/>
</dbReference>
<dbReference type="InterPro" id="IPR035914">
    <property type="entry name" value="Sperma_CUB_dom_sf"/>
</dbReference>
<dbReference type="Pfam" id="PF00431">
    <property type="entry name" value="CUB"/>
    <property type="match status" value="1"/>
</dbReference>
<protein>
    <recommendedName>
        <fullName evidence="9">SUEL-type lectin domain-containing protein</fullName>
    </recommendedName>
</protein>
<keyword evidence="1" id="KW-1015">Disulfide bond</keyword>
<feature type="compositionally biased region" description="Basic and acidic residues" evidence="3">
    <location>
        <begin position="489"/>
        <end position="503"/>
    </location>
</feature>
<dbReference type="InterPro" id="IPR000859">
    <property type="entry name" value="CUB_dom"/>
</dbReference>
<comment type="caution">
    <text evidence="7">The sequence shown here is derived from an EMBL/GenBank/DDBJ whole genome shotgun (WGS) entry which is preliminary data.</text>
</comment>
<accession>A0AAD9MZY0</accession>
<dbReference type="Gene3D" id="2.60.120.740">
    <property type="match status" value="1"/>
</dbReference>
<evidence type="ECO:0000259" key="6">
    <source>
        <dbReference type="PROSITE" id="PS50228"/>
    </source>
</evidence>
<dbReference type="CDD" id="cd22823">
    <property type="entry name" value="Gal_Rha_Lectin"/>
    <property type="match status" value="1"/>
</dbReference>
<name>A0AAD9MZY0_9ANNE</name>
<dbReference type="PROSITE" id="PS50228">
    <property type="entry name" value="SUEL_LECTIN"/>
    <property type="match status" value="1"/>
</dbReference>
<evidence type="ECO:0000259" key="5">
    <source>
        <dbReference type="PROSITE" id="PS01180"/>
    </source>
</evidence>
<proteinExistence type="predicted"/>
<keyword evidence="4" id="KW-0472">Membrane</keyword>
<feature type="region of interest" description="Disordered" evidence="3">
    <location>
        <begin position="488"/>
        <end position="556"/>
    </location>
</feature>
<feature type="domain" description="SUEL-type lectin" evidence="6">
    <location>
        <begin position="84"/>
        <end position="173"/>
    </location>
</feature>
<organism evidence="7 8">
    <name type="scientific">Paralvinella palmiformis</name>
    <dbReference type="NCBI Taxonomy" id="53620"/>
    <lineage>
        <taxon>Eukaryota</taxon>
        <taxon>Metazoa</taxon>
        <taxon>Spiralia</taxon>
        <taxon>Lophotrochozoa</taxon>
        <taxon>Annelida</taxon>
        <taxon>Polychaeta</taxon>
        <taxon>Sedentaria</taxon>
        <taxon>Canalipalpata</taxon>
        <taxon>Terebellida</taxon>
        <taxon>Terebelliformia</taxon>
        <taxon>Alvinellidae</taxon>
        <taxon>Paralvinella</taxon>
    </lineage>
</organism>
<evidence type="ECO:0000313" key="8">
    <source>
        <dbReference type="Proteomes" id="UP001208570"/>
    </source>
</evidence>
<dbReference type="InterPro" id="IPR000922">
    <property type="entry name" value="Lectin_gal-bd_dom"/>
</dbReference>
<dbReference type="Proteomes" id="UP001208570">
    <property type="component" value="Unassembled WGS sequence"/>
</dbReference>
<evidence type="ECO:0000256" key="3">
    <source>
        <dbReference type="SAM" id="MobiDB-lite"/>
    </source>
</evidence>
<dbReference type="Pfam" id="PF02140">
    <property type="entry name" value="SUEL_Lectin"/>
    <property type="match status" value="1"/>
</dbReference>
<keyword evidence="4" id="KW-0812">Transmembrane</keyword>
<reference evidence="7" key="1">
    <citation type="journal article" date="2023" name="Mol. Biol. Evol.">
        <title>Third-Generation Sequencing Reveals the Adaptive Role of the Epigenome in Three Deep-Sea Polychaetes.</title>
        <authorList>
            <person name="Perez M."/>
            <person name="Aroh O."/>
            <person name="Sun Y."/>
            <person name="Lan Y."/>
            <person name="Juniper S.K."/>
            <person name="Young C.R."/>
            <person name="Angers B."/>
            <person name="Qian P.Y."/>
        </authorList>
    </citation>
    <scope>NUCLEOTIDE SEQUENCE</scope>
    <source>
        <strain evidence="7">P08H-3</strain>
    </source>
</reference>
<dbReference type="EMBL" id="JAODUP010000432">
    <property type="protein sequence ID" value="KAK2149906.1"/>
    <property type="molecule type" value="Genomic_DNA"/>
</dbReference>
<dbReference type="Gene3D" id="2.60.120.290">
    <property type="entry name" value="Spermadhesin, CUB domain"/>
    <property type="match status" value="1"/>
</dbReference>
<dbReference type="AlphaFoldDB" id="A0AAD9MZY0"/>
<feature type="transmembrane region" description="Helical" evidence="4">
    <location>
        <begin position="364"/>
        <end position="380"/>
    </location>
</feature>
<keyword evidence="4" id="KW-1133">Transmembrane helix</keyword>
<dbReference type="GO" id="GO:0030246">
    <property type="term" value="F:carbohydrate binding"/>
    <property type="evidence" value="ECO:0007669"/>
    <property type="project" value="InterPro"/>
</dbReference>
<comment type="caution">
    <text evidence="2">Lacks conserved residue(s) required for the propagation of feature annotation.</text>
</comment>
<feature type="domain" description="CUB" evidence="5">
    <location>
        <begin position="184"/>
        <end position="305"/>
    </location>
</feature>
<gene>
    <name evidence="7" type="ORF">LSH36_432g02030</name>
</gene>
<evidence type="ECO:0000313" key="7">
    <source>
        <dbReference type="EMBL" id="KAK2149906.1"/>
    </source>
</evidence>
<evidence type="ECO:0000256" key="4">
    <source>
        <dbReference type="SAM" id="Phobius"/>
    </source>
</evidence>
<dbReference type="InterPro" id="IPR043159">
    <property type="entry name" value="Lectin_gal-bd_sf"/>
</dbReference>